<dbReference type="InterPro" id="IPR025286">
    <property type="entry name" value="MOFRL_assoc_dom"/>
</dbReference>
<dbReference type="EMBL" id="CP037867">
    <property type="protein sequence ID" value="QBM29181.1"/>
    <property type="molecule type" value="Genomic_DNA"/>
</dbReference>
<protein>
    <submittedName>
        <fullName evidence="3">Hydroxypyruvate reductase</fullName>
        <ecNumber evidence="3">1.1.1.81</ecNumber>
    </submittedName>
</protein>
<dbReference type="Pfam" id="PF13660">
    <property type="entry name" value="DUF4147"/>
    <property type="match status" value="1"/>
</dbReference>
<dbReference type="PANTHER" id="PTHR12227">
    <property type="entry name" value="GLYCERATE KINASE"/>
    <property type="match status" value="1"/>
</dbReference>
<dbReference type="InterPro" id="IPR038614">
    <property type="entry name" value="GK_N_sf"/>
</dbReference>
<dbReference type="KEGG" id="hpse:HPF_15925"/>
<keyword evidence="4" id="KW-1185">Reference proteome</keyword>
<keyword evidence="3" id="KW-0670">Pyruvate</keyword>
<dbReference type="FunFam" id="3.40.1480.10:FF:000002">
    <property type="entry name" value="Glycerate kinase"/>
    <property type="match status" value="1"/>
</dbReference>
<keyword evidence="3" id="KW-0560">Oxidoreductase</keyword>
<dbReference type="InterPro" id="IPR039760">
    <property type="entry name" value="MOFRL_protein"/>
</dbReference>
<name>A0A4P6X5V3_HYDPS</name>
<dbReference type="Pfam" id="PF05161">
    <property type="entry name" value="MOFRL"/>
    <property type="match status" value="1"/>
</dbReference>
<dbReference type="GO" id="GO:0008887">
    <property type="term" value="F:glycerate kinase activity"/>
    <property type="evidence" value="ECO:0007669"/>
    <property type="project" value="InterPro"/>
</dbReference>
<sequence>MNPRDLLQAMFLSAIGRAHPREVIATYLPAPPKGRTVVVGAGKAAAAMALAVEEHWQPGYAISGAVVTRYGHVPPRPHGLSHRIEVLEAAHPVPDQASVDAAERMLSEVAGLTENDLVLCLMSGGASSLLTLPVEGLSLEQKQDINRQLLACGANIKDMNVIRRHLSRIKGGQLAKACAPAKVVTLAISDVPGDDPSVIGSGPTIPCTSSPGEALELLKRHGIRVPGSVLEHLECEARAHAADASPSTWNHNVSLIATPWKSLQAAAETARQAGFNAHVLSDSIEGESREVAKVHAEIARAVAHGKSSLQRPCVILSGGETTVTVNPLVPNRGRGGRAGEFCLGLALTLKGEPNIWALAADTDGIDGVEINAGALVTPDTVARSELAGLSLQHHLDRHDSYGFFKTLNDLVITGPTHTNVNDFRAILVL</sequence>
<dbReference type="GO" id="GO:0016618">
    <property type="term" value="F:hydroxypyruvate reductase [NAD(P)H] activity"/>
    <property type="evidence" value="ECO:0007669"/>
    <property type="project" value="UniProtKB-EC"/>
</dbReference>
<gene>
    <name evidence="3" type="primary">ttuD2</name>
    <name evidence="3" type="ORF">HPF_15925</name>
</gene>
<dbReference type="InterPro" id="IPR007835">
    <property type="entry name" value="MOFRL"/>
</dbReference>
<dbReference type="PANTHER" id="PTHR12227:SF0">
    <property type="entry name" value="GLYCERATE KINASE"/>
    <property type="match status" value="1"/>
</dbReference>
<feature type="domain" description="MOFRL" evidence="1">
    <location>
        <begin position="313"/>
        <end position="422"/>
    </location>
</feature>
<reference evidence="3 4" key="1">
    <citation type="submission" date="2019-03" db="EMBL/GenBank/DDBJ databases">
        <authorList>
            <person name="Sebastian G."/>
            <person name="Baumann P."/>
            <person name="Ruckert C."/>
            <person name="Kalinowski J."/>
            <person name="Nebel B."/>
            <person name="Takors R."/>
            <person name="Blombach B."/>
        </authorList>
    </citation>
    <scope>NUCLEOTIDE SEQUENCE [LARGE SCALE GENOMIC DNA]</scope>
    <source>
        <strain evidence="3 4">DSM 1084</strain>
    </source>
</reference>
<accession>A0A4P6X5V3</accession>
<organism evidence="3 4">
    <name type="scientific">Hydrogenophaga pseudoflava</name>
    <name type="common">Pseudomonas carboxydoflava</name>
    <dbReference type="NCBI Taxonomy" id="47421"/>
    <lineage>
        <taxon>Bacteria</taxon>
        <taxon>Pseudomonadati</taxon>
        <taxon>Pseudomonadota</taxon>
        <taxon>Betaproteobacteria</taxon>
        <taxon>Burkholderiales</taxon>
        <taxon>Comamonadaceae</taxon>
        <taxon>Hydrogenophaga</taxon>
    </lineage>
</organism>
<dbReference type="Gene3D" id="3.40.1480.10">
    <property type="entry name" value="MOFRL domain"/>
    <property type="match status" value="1"/>
</dbReference>
<evidence type="ECO:0000259" key="1">
    <source>
        <dbReference type="Pfam" id="PF05161"/>
    </source>
</evidence>
<proteinExistence type="predicted"/>
<dbReference type="AlphaFoldDB" id="A0A4P6X5V3"/>
<dbReference type="InterPro" id="IPR037035">
    <property type="entry name" value="GK-like_C_sf"/>
</dbReference>
<evidence type="ECO:0000259" key="2">
    <source>
        <dbReference type="Pfam" id="PF13660"/>
    </source>
</evidence>
<dbReference type="RefSeq" id="WP_133158134.1">
    <property type="nucleotide sequence ID" value="NZ_CP037867.1"/>
</dbReference>
<dbReference type="Gene3D" id="3.40.50.10180">
    <property type="entry name" value="Glycerate kinase, MOFRL-like N-terminal domain"/>
    <property type="match status" value="1"/>
</dbReference>
<feature type="domain" description="MOFRL-associated" evidence="2">
    <location>
        <begin position="7"/>
        <end position="234"/>
    </location>
</feature>
<dbReference type="EC" id="1.1.1.81" evidence="3"/>
<dbReference type="SUPFAM" id="SSF82544">
    <property type="entry name" value="GckA/TtuD-like"/>
    <property type="match status" value="1"/>
</dbReference>
<dbReference type="Proteomes" id="UP000293912">
    <property type="component" value="Chromosome"/>
</dbReference>
<evidence type="ECO:0000313" key="3">
    <source>
        <dbReference type="EMBL" id="QBM29181.1"/>
    </source>
</evidence>
<evidence type="ECO:0000313" key="4">
    <source>
        <dbReference type="Proteomes" id="UP000293912"/>
    </source>
</evidence>
<dbReference type="GO" id="GO:0005737">
    <property type="term" value="C:cytoplasm"/>
    <property type="evidence" value="ECO:0007669"/>
    <property type="project" value="TreeGrafter"/>
</dbReference>